<dbReference type="PANTHER" id="PTHR33993:SF5">
    <property type="entry name" value="GLYOXALASE"/>
    <property type="match status" value="1"/>
</dbReference>
<dbReference type="RefSeq" id="WP_317041900.1">
    <property type="nucleotide sequence ID" value="NZ_FUYZ01000005.1"/>
</dbReference>
<dbReference type="PANTHER" id="PTHR33993">
    <property type="entry name" value="GLYOXALASE-RELATED"/>
    <property type="match status" value="1"/>
</dbReference>
<keyword evidence="2" id="KW-0223">Dioxygenase</keyword>
<reference evidence="2 3" key="1">
    <citation type="submission" date="2017-02" db="EMBL/GenBank/DDBJ databases">
        <authorList>
            <person name="Peterson S.W."/>
        </authorList>
    </citation>
    <scope>NUCLEOTIDE SEQUENCE [LARGE SCALE GENOMIC DNA]</scope>
    <source>
        <strain evidence="2 3">DSM 22323</strain>
    </source>
</reference>
<dbReference type="Gene3D" id="3.10.180.10">
    <property type="entry name" value="2,3-Dihydroxybiphenyl 1,2-Dioxygenase, domain 1"/>
    <property type="match status" value="1"/>
</dbReference>
<evidence type="ECO:0000313" key="2">
    <source>
        <dbReference type="EMBL" id="SKB91317.1"/>
    </source>
</evidence>
<name>A0A1T5F551_9FLAO</name>
<dbReference type="EMBL" id="FUYZ01000005">
    <property type="protein sequence ID" value="SKB91317.1"/>
    <property type="molecule type" value="Genomic_DNA"/>
</dbReference>
<proteinExistence type="predicted"/>
<sequence>MKKILFAFSILAAFFLGFGFKTLTDTSWKSDKDLKRVTGIGGIFFKAKDPKALRQWYSDHLGLSVNDYGSVFEWYQGADNSKKGFTQWSPFNEKTKYFQPSEKEFMINYRVQNLEKLVDVLKQENVTILDKIEIYDYGKFVHIMDIEGNKIELWEPNDIEYEKMGNSMNYKTTK</sequence>
<dbReference type="STRING" id="619805.SAMN05660477_01798"/>
<dbReference type="PROSITE" id="PS51819">
    <property type="entry name" value="VOC"/>
    <property type="match status" value="1"/>
</dbReference>
<dbReference type="InterPro" id="IPR052164">
    <property type="entry name" value="Anthracycline_SecMetBiosynth"/>
</dbReference>
<dbReference type="Proteomes" id="UP000191112">
    <property type="component" value="Unassembled WGS sequence"/>
</dbReference>
<organism evidence="2 3">
    <name type="scientific">Soonwooa buanensis</name>
    <dbReference type="NCBI Taxonomy" id="619805"/>
    <lineage>
        <taxon>Bacteria</taxon>
        <taxon>Pseudomonadati</taxon>
        <taxon>Bacteroidota</taxon>
        <taxon>Flavobacteriia</taxon>
        <taxon>Flavobacteriales</taxon>
        <taxon>Weeksellaceae</taxon>
        <taxon>Chryseobacterium group</taxon>
        <taxon>Soonwooa</taxon>
    </lineage>
</organism>
<keyword evidence="2" id="KW-0560">Oxidoreductase</keyword>
<feature type="domain" description="VOC" evidence="1">
    <location>
        <begin position="39"/>
        <end position="156"/>
    </location>
</feature>
<dbReference type="AlphaFoldDB" id="A0A1T5F551"/>
<dbReference type="SUPFAM" id="SSF54593">
    <property type="entry name" value="Glyoxalase/Bleomycin resistance protein/Dihydroxybiphenyl dioxygenase"/>
    <property type="match status" value="1"/>
</dbReference>
<gene>
    <name evidence="2" type="ORF">SAMN05660477_01798</name>
</gene>
<dbReference type="GO" id="GO:0051213">
    <property type="term" value="F:dioxygenase activity"/>
    <property type="evidence" value="ECO:0007669"/>
    <property type="project" value="UniProtKB-KW"/>
</dbReference>
<dbReference type="InterPro" id="IPR037523">
    <property type="entry name" value="VOC_core"/>
</dbReference>
<dbReference type="InterPro" id="IPR029068">
    <property type="entry name" value="Glyas_Bleomycin-R_OHBP_Dase"/>
</dbReference>
<keyword evidence="3" id="KW-1185">Reference proteome</keyword>
<evidence type="ECO:0000259" key="1">
    <source>
        <dbReference type="PROSITE" id="PS51819"/>
    </source>
</evidence>
<accession>A0A1T5F551</accession>
<protein>
    <submittedName>
        <fullName evidence="2">Catechol 2,3-dioxygenase</fullName>
    </submittedName>
</protein>
<evidence type="ECO:0000313" key="3">
    <source>
        <dbReference type="Proteomes" id="UP000191112"/>
    </source>
</evidence>